<dbReference type="GO" id="GO:0005730">
    <property type="term" value="C:nucleolus"/>
    <property type="evidence" value="ECO:0007669"/>
    <property type="project" value="UniProtKB-SubCell"/>
</dbReference>
<evidence type="ECO:0000256" key="3">
    <source>
        <dbReference type="ARBA" id="ARBA00016225"/>
    </source>
</evidence>
<dbReference type="Gene3D" id="2.30.30.210">
    <property type="entry name" value="Ribonuclease P/MRP, subunit p29"/>
    <property type="match status" value="1"/>
</dbReference>
<evidence type="ECO:0000256" key="2">
    <source>
        <dbReference type="ARBA" id="ARBA00006181"/>
    </source>
</evidence>
<comment type="subcellular location">
    <subcellularLocation>
        <location evidence="5">Nucleus</location>
        <location evidence="5">Nucleolus</location>
    </subcellularLocation>
</comment>
<evidence type="ECO:0000256" key="5">
    <source>
        <dbReference type="PIRNR" id="PIRNR027081"/>
    </source>
</evidence>
<gene>
    <name evidence="6" type="primary">Pop4_0</name>
    <name evidence="6" type="ORF">FJT64_025363</name>
</gene>
<comment type="similarity">
    <text evidence="2">Belongs to the eukaryotic/archaeal RNase P protein component 1 family.</text>
</comment>
<dbReference type="PANTHER" id="PTHR13348:SF0">
    <property type="entry name" value="RIBONUCLEASE P PROTEIN SUBUNIT P29"/>
    <property type="match status" value="1"/>
</dbReference>
<keyword evidence="5" id="KW-0819">tRNA processing</keyword>
<dbReference type="GO" id="GO:0033204">
    <property type="term" value="F:ribonuclease P RNA binding"/>
    <property type="evidence" value="ECO:0007669"/>
    <property type="project" value="InterPro"/>
</dbReference>
<dbReference type="GO" id="GO:0000172">
    <property type="term" value="C:ribonuclease MRP complex"/>
    <property type="evidence" value="ECO:0007669"/>
    <property type="project" value="InterPro"/>
</dbReference>
<keyword evidence="7" id="KW-1185">Reference proteome</keyword>
<evidence type="ECO:0000313" key="6">
    <source>
        <dbReference type="EMBL" id="KAF0302554.1"/>
    </source>
</evidence>
<evidence type="ECO:0000313" key="7">
    <source>
        <dbReference type="Proteomes" id="UP000440578"/>
    </source>
</evidence>
<dbReference type="GO" id="GO:0001682">
    <property type="term" value="P:tRNA 5'-leader removal"/>
    <property type="evidence" value="ECO:0007669"/>
    <property type="project" value="InterPro"/>
</dbReference>
<dbReference type="GO" id="GO:0030677">
    <property type="term" value="C:ribonuclease P complex"/>
    <property type="evidence" value="ECO:0007669"/>
    <property type="project" value="UniProtKB-UniRule"/>
</dbReference>
<dbReference type="Proteomes" id="UP000440578">
    <property type="component" value="Unassembled WGS sequence"/>
</dbReference>
<keyword evidence="5" id="KW-0539">Nucleus</keyword>
<dbReference type="GO" id="GO:0006364">
    <property type="term" value="P:rRNA processing"/>
    <property type="evidence" value="ECO:0007669"/>
    <property type="project" value="TreeGrafter"/>
</dbReference>
<organism evidence="6 7">
    <name type="scientific">Amphibalanus amphitrite</name>
    <name type="common">Striped barnacle</name>
    <name type="synonym">Balanus amphitrite</name>
    <dbReference type="NCBI Taxonomy" id="1232801"/>
    <lineage>
        <taxon>Eukaryota</taxon>
        <taxon>Metazoa</taxon>
        <taxon>Ecdysozoa</taxon>
        <taxon>Arthropoda</taxon>
        <taxon>Crustacea</taxon>
        <taxon>Multicrustacea</taxon>
        <taxon>Cirripedia</taxon>
        <taxon>Thoracica</taxon>
        <taxon>Thoracicalcarea</taxon>
        <taxon>Balanomorpha</taxon>
        <taxon>Balanoidea</taxon>
        <taxon>Balanidae</taxon>
        <taxon>Amphibalaninae</taxon>
        <taxon>Amphibalanus</taxon>
    </lineage>
</organism>
<dbReference type="PANTHER" id="PTHR13348">
    <property type="entry name" value="RIBONUCLEASE P SUBUNIT P29"/>
    <property type="match status" value="1"/>
</dbReference>
<accession>A0A6A4WFD5</accession>
<sequence length="205" mass="23754">MAELVKNFINANVPSKDAKNIEEGFLTKSIVMSKRQKPKKKPQVRLRKGALTSRSRRELGFHKLDRTGLKYADYVPLNDLWHQYMRNYLDLDTLNRSGFRAEPWDTRTEQRHLQLCRADYHGARLTVLRSRCDSFVGVTGIVLLETRGTFQLITADNTVKMIPKEHSVFETRVDGFKIRLFGNNLLTRAVARGMKKMKSKKTIEL</sequence>
<dbReference type="InterPro" id="IPR036980">
    <property type="entry name" value="RNase_P/MRP_Rpp29_sf"/>
</dbReference>
<dbReference type="PIRSF" id="PIRSF027081">
    <property type="entry name" value="RNase_P/MRP_p29_subunit"/>
    <property type="match status" value="1"/>
</dbReference>
<dbReference type="AlphaFoldDB" id="A0A6A4WFD5"/>
<dbReference type="InterPro" id="IPR002730">
    <property type="entry name" value="Rpp29/RNP1"/>
</dbReference>
<dbReference type="OrthoDB" id="124041at2759"/>
<dbReference type="SMART" id="SM00538">
    <property type="entry name" value="POP4"/>
    <property type="match status" value="1"/>
</dbReference>
<evidence type="ECO:0000256" key="1">
    <source>
        <dbReference type="ARBA" id="ARBA00002435"/>
    </source>
</evidence>
<reference evidence="6 7" key="1">
    <citation type="submission" date="2019-07" db="EMBL/GenBank/DDBJ databases">
        <title>Draft genome assembly of a fouling barnacle, Amphibalanus amphitrite (Darwin, 1854): The first reference genome for Thecostraca.</title>
        <authorList>
            <person name="Kim W."/>
        </authorList>
    </citation>
    <scope>NUCLEOTIDE SEQUENCE [LARGE SCALE GENOMIC DNA]</scope>
    <source>
        <strain evidence="6">SNU_AA5</strain>
        <tissue evidence="6">Soma without cirri and trophi</tissue>
    </source>
</reference>
<comment type="caution">
    <text evidence="6">The sequence shown here is derived from an EMBL/GenBank/DDBJ whole genome shotgun (WGS) entry which is preliminary data.</text>
</comment>
<dbReference type="SUPFAM" id="SSF101744">
    <property type="entry name" value="Rof/RNase P subunit-like"/>
    <property type="match status" value="1"/>
</dbReference>
<dbReference type="InterPro" id="IPR023534">
    <property type="entry name" value="Rof/RNase_P-like"/>
</dbReference>
<evidence type="ECO:0000256" key="4">
    <source>
        <dbReference type="ARBA" id="ARBA00046486"/>
    </source>
</evidence>
<dbReference type="InterPro" id="IPR016848">
    <property type="entry name" value="RNase_P/MRP_Rpp29-subunit"/>
</dbReference>
<comment type="function">
    <text evidence="1 5">Component of ribonuclease P, a ribonucleoprotein complex that generates mature tRNA molecules by cleaving their 5'-ends.</text>
</comment>
<comment type="subunit">
    <text evidence="4">Component of nuclear RNase P and RNase MRP ribonucleoproteins. RNase P consists of a catalytic RNA moiety and 10 different protein chains; POP1, POP4, POP5, POP7, RPP14, RPP21, RPP25, RPP30, RPP38 and RPP40. Within the RNase P complex, POP1, POP7 and RPP25 form the 'finger' subcomplex, POP5, RPP14, RPP40 and homodimeric RPP30 form the 'palm' subcomplex, and RPP21, POP4 and RPP38 form the 'wrist' subcomplex. All subunits of the RNase P complex interact with the catalytic RNA. Several subunits of RNase P are also part of the RNase MRP complex. RNase MRP consists of a catalytic RNA moiety and about 8 protein subunits; POP1, POP7, RPP25, RPP30, RPP38, RPP40 and possibly also POP4 and POP5.</text>
</comment>
<dbReference type="Pfam" id="PF01868">
    <property type="entry name" value="RNase_P-MRP_p29"/>
    <property type="match status" value="1"/>
</dbReference>
<dbReference type="EMBL" id="VIIS01001049">
    <property type="protein sequence ID" value="KAF0302554.1"/>
    <property type="molecule type" value="Genomic_DNA"/>
</dbReference>
<protein>
    <recommendedName>
        <fullName evidence="3 5">Ribonuclease P protein subunit p29</fullName>
    </recommendedName>
</protein>
<name>A0A6A4WFD5_AMPAM</name>
<proteinExistence type="inferred from homology"/>